<keyword evidence="8 11" id="KW-0675">Receptor</keyword>
<evidence type="ECO:0000256" key="9">
    <source>
        <dbReference type="ARBA" id="ARBA00023180"/>
    </source>
</evidence>
<name>A0A977SPX2_SQUAC</name>
<evidence type="ECO:0000256" key="1">
    <source>
        <dbReference type="ARBA" id="ARBA00004651"/>
    </source>
</evidence>
<evidence type="ECO:0000256" key="7">
    <source>
        <dbReference type="ARBA" id="ARBA00023157"/>
    </source>
</evidence>
<dbReference type="AlphaFoldDB" id="A0A977SPX2"/>
<evidence type="ECO:0000256" key="5">
    <source>
        <dbReference type="ARBA" id="ARBA00023040"/>
    </source>
</evidence>
<accession>A0A977SPX2</accession>
<dbReference type="PRINTS" id="PR00237">
    <property type="entry name" value="GPCRRHODOPSN"/>
</dbReference>
<reference evidence="13" key="1">
    <citation type="journal article" date="2021" name="Am. J. Physiol. Cell Physiol.">
        <title>A nonolfactory shark adenosine receptor activates CFTR with unique pharmacology and structural features.</title>
        <authorList>
            <person name="Bhanot S."/>
            <person name="Hemminger G."/>
            <person name="Martin C.L."/>
            <person name="Aller S.G."/>
            <person name="Forrest J.N. Jr"/>
        </authorList>
    </citation>
    <scope>NUCLEOTIDE SEQUENCE</scope>
    <source>
        <tissue evidence="13">Rectal gland</tissue>
    </source>
</reference>
<evidence type="ECO:0000256" key="2">
    <source>
        <dbReference type="ARBA" id="ARBA00022475"/>
    </source>
</evidence>
<keyword evidence="5 11" id="KW-0297">G-protein coupled receptor</keyword>
<evidence type="ECO:0000313" key="13">
    <source>
        <dbReference type="EMBL" id="UXN85838.1"/>
    </source>
</evidence>
<dbReference type="SUPFAM" id="SSF81321">
    <property type="entry name" value="Family A G protein-coupled receptor-like"/>
    <property type="match status" value="1"/>
</dbReference>
<feature type="transmembrane region" description="Helical" evidence="11">
    <location>
        <begin position="32"/>
        <end position="55"/>
    </location>
</feature>
<dbReference type="PANTHER" id="PTHR24246:SF21">
    <property type="entry name" value="G-PROTEIN COUPLED RECEPTORS FAMILY 1 PROFILE DOMAIN-CONTAINING PROTEIN"/>
    <property type="match status" value="1"/>
</dbReference>
<dbReference type="InterPro" id="IPR000276">
    <property type="entry name" value="GPCR_Rhodpsn"/>
</dbReference>
<keyword evidence="4 11" id="KW-1133">Transmembrane helix</keyword>
<dbReference type="PROSITE" id="PS00237">
    <property type="entry name" value="G_PROTEIN_RECEP_F1_1"/>
    <property type="match status" value="1"/>
</dbReference>
<dbReference type="PANTHER" id="PTHR24246">
    <property type="entry name" value="OLFACTORY RECEPTOR AND ADENOSINE RECEPTOR"/>
    <property type="match status" value="1"/>
</dbReference>
<keyword evidence="9 11" id="KW-0325">Glycoprotein</keyword>
<evidence type="ECO:0000256" key="4">
    <source>
        <dbReference type="ARBA" id="ARBA00022989"/>
    </source>
</evidence>
<organism evidence="13">
    <name type="scientific">Squalus acanthias</name>
    <name type="common">Spiny dogfish</name>
    <dbReference type="NCBI Taxonomy" id="7797"/>
    <lineage>
        <taxon>Eukaryota</taxon>
        <taxon>Metazoa</taxon>
        <taxon>Chordata</taxon>
        <taxon>Craniata</taxon>
        <taxon>Vertebrata</taxon>
        <taxon>Chondrichthyes</taxon>
        <taxon>Elasmobranchii</taxon>
        <taxon>Squalomorphii</taxon>
        <taxon>Squaliformes</taxon>
        <taxon>Squalidae</taxon>
        <taxon>Squalus</taxon>
    </lineage>
</organism>
<feature type="transmembrane region" description="Helical" evidence="11">
    <location>
        <begin position="243"/>
        <end position="263"/>
    </location>
</feature>
<feature type="transmembrane region" description="Helical" evidence="11">
    <location>
        <begin position="67"/>
        <end position="91"/>
    </location>
</feature>
<proteinExistence type="evidence at transcript level"/>
<dbReference type="Gene3D" id="1.20.1070.10">
    <property type="entry name" value="Rhodopsin 7-helix transmembrane proteins"/>
    <property type="match status" value="1"/>
</dbReference>
<dbReference type="InterPro" id="IPR017452">
    <property type="entry name" value="GPCR_Rhodpsn_7TM"/>
</dbReference>
<comment type="similarity">
    <text evidence="11">Belongs to the G-protein coupled receptor 1 family.</text>
</comment>
<protein>
    <submittedName>
        <fullName evidence="13">A0 adenosine receptor</fullName>
    </submittedName>
</protein>
<evidence type="ECO:0000256" key="6">
    <source>
        <dbReference type="ARBA" id="ARBA00023136"/>
    </source>
</evidence>
<keyword evidence="6 11" id="KW-0472">Membrane</keyword>
<dbReference type="GO" id="GO:0005886">
    <property type="term" value="C:plasma membrane"/>
    <property type="evidence" value="ECO:0007669"/>
    <property type="project" value="UniProtKB-SubCell"/>
</dbReference>
<evidence type="ECO:0000256" key="8">
    <source>
        <dbReference type="ARBA" id="ARBA00023170"/>
    </source>
</evidence>
<feature type="transmembrane region" description="Helical" evidence="11">
    <location>
        <begin position="145"/>
        <end position="167"/>
    </location>
</feature>
<evidence type="ECO:0000259" key="12">
    <source>
        <dbReference type="PROSITE" id="PS50262"/>
    </source>
</evidence>
<evidence type="ECO:0000256" key="10">
    <source>
        <dbReference type="ARBA" id="ARBA00023224"/>
    </source>
</evidence>
<dbReference type="PRINTS" id="PR00424">
    <property type="entry name" value="ADENOSINER"/>
</dbReference>
<keyword evidence="7 11" id="KW-1015">Disulfide bond</keyword>
<comment type="subcellular location">
    <subcellularLocation>
        <location evidence="1 11">Cell membrane</location>
        <topology evidence="1 11">Multi-pass membrane protein</topology>
    </subcellularLocation>
</comment>
<dbReference type="GO" id="GO:0001609">
    <property type="term" value="F:G protein-coupled adenosine receptor activity"/>
    <property type="evidence" value="ECO:0007669"/>
    <property type="project" value="UniProtKB-UniRule"/>
</dbReference>
<keyword evidence="10 11" id="KW-0807">Transducer</keyword>
<keyword evidence="2 11" id="KW-1003">Cell membrane</keyword>
<feature type="transmembrane region" description="Helical" evidence="11">
    <location>
        <begin position="187"/>
        <end position="213"/>
    </location>
</feature>
<dbReference type="PROSITE" id="PS50262">
    <property type="entry name" value="G_PROTEIN_RECEP_F1_2"/>
    <property type="match status" value="1"/>
</dbReference>
<reference evidence="13" key="2">
    <citation type="submission" date="2021-06" db="EMBL/GenBank/DDBJ databases">
        <authorList>
            <person name="Aller S.G."/>
        </authorList>
    </citation>
    <scope>NUCLEOTIDE SEQUENCE</scope>
    <source>
        <tissue evidence="13">Rectal gland</tissue>
    </source>
</reference>
<dbReference type="Pfam" id="PF00001">
    <property type="entry name" value="7tm_1"/>
    <property type="match status" value="1"/>
</dbReference>
<keyword evidence="3 11" id="KW-0812">Transmembrane</keyword>
<dbReference type="InterPro" id="IPR001634">
    <property type="entry name" value="Adenosn_rcpt"/>
</dbReference>
<evidence type="ECO:0000256" key="11">
    <source>
        <dbReference type="RuleBase" id="RU201114"/>
    </source>
</evidence>
<dbReference type="SMART" id="SM01381">
    <property type="entry name" value="7TM_GPCR_Srsx"/>
    <property type="match status" value="1"/>
</dbReference>
<feature type="domain" description="G-protein coupled receptors family 1 profile" evidence="12">
    <location>
        <begin position="46"/>
        <end position="301"/>
    </location>
</feature>
<dbReference type="EMBL" id="MZ384378">
    <property type="protein sequence ID" value="UXN85838.1"/>
    <property type="molecule type" value="mRNA"/>
</dbReference>
<evidence type="ECO:0000256" key="3">
    <source>
        <dbReference type="ARBA" id="ARBA00022692"/>
    </source>
</evidence>
<sequence>MDMFESFVDNVANLSHNKINCTSTFFHIKIGYLIMEVLTAFFAVLGNIFICFVVIRNRKLRTVTNYFLVSLAVADILVGAVAIPCALLSSLGLPRCSYYLCVLMLCTLLVLTQASIFGLFAIAVERYIAILTPFRYQALVTSRNAGLVIVTSWVLAVIIGLVPLMGWRKIPMADERCLFDNVIDETYMVYFNFICCMLLPLLIMFVIYGKIFLEVKKQIRRIAERHINISAEEKRRKIIRKEVQTATSLFIVLFCFTLSWIPLHILNCVKLSCPSCDIPASLMLTTVILSHINSVVNPIVYVFRIKSFWDAFEDIVSCLPYPAVVGKYSNEDFTGMIKIRTFGNRNDALPGT</sequence>
<feature type="transmembrane region" description="Helical" evidence="11">
    <location>
        <begin position="97"/>
        <end position="124"/>
    </location>
</feature>